<comment type="caution">
    <text evidence="12">The sequence shown here is derived from an EMBL/GenBank/DDBJ whole genome shotgun (WGS) entry which is preliminary data.</text>
</comment>
<dbReference type="OrthoDB" id="9804366at2"/>
<evidence type="ECO:0000256" key="8">
    <source>
        <dbReference type="ARBA" id="ARBA00023004"/>
    </source>
</evidence>
<feature type="domain" description="Aminotransferase class V" evidence="11">
    <location>
        <begin position="7"/>
        <end position="371"/>
    </location>
</feature>
<keyword evidence="6" id="KW-0479">Metal-binding</keyword>
<dbReference type="EC" id="2.8.1.7" evidence="3"/>
<dbReference type="InterPro" id="IPR000192">
    <property type="entry name" value="Aminotrans_V_dom"/>
</dbReference>
<evidence type="ECO:0000259" key="11">
    <source>
        <dbReference type="Pfam" id="PF00266"/>
    </source>
</evidence>
<evidence type="ECO:0000256" key="10">
    <source>
        <dbReference type="ARBA" id="ARBA00050776"/>
    </source>
</evidence>
<evidence type="ECO:0000256" key="6">
    <source>
        <dbReference type="ARBA" id="ARBA00022723"/>
    </source>
</evidence>
<evidence type="ECO:0000256" key="4">
    <source>
        <dbReference type="ARBA" id="ARBA00022679"/>
    </source>
</evidence>
<protein>
    <recommendedName>
        <fullName evidence="3">cysteine desulfurase</fullName>
        <ecNumber evidence="3">2.8.1.7</ecNumber>
    </recommendedName>
</protein>
<dbReference type="EMBL" id="PGFG01000001">
    <property type="protein sequence ID" value="PJJ76621.1"/>
    <property type="molecule type" value="Genomic_DNA"/>
</dbReference>
<dbReference type="InterPro" id="IPR015424">
    <property type="entry name" value="PyrdxlP-dep_Trfase"/>
</dbReference>
<keyword evidence="5" id="KW-0001">2Fe-2S</keyword>
<dbReference type="PANTHER" id="PTHR11601">
    <property type="entry name" value="CYSTEINE DESULFURYLASE FAMILY MEMBER"/>
    <property type="match status" value="1"/>
</dbReference>
<keyword evidence="8" id="KW-0408">Iron</keyword>
<proteinExistence type="inferred from homology"/>
<evidence type="ECO:0000256" key="7">
    <source>
        <dbReference type="ARBA" id="ARBA00022898"/>
    </source>
</evidence>
<organism evidence="12 13">
    <name type="scientific">Thermoflavifilum aggregans</name>
    <dbReference type="NCBI Taxonomy" id="454188"/>
    <lineage>
        <taxon>Bacteria</taxon>
        <taxon>Pseudomonadati</taxon>
        <taxon>Bacteroidota</taxon>
        <taxon>Chitinophagia</taxon>
        <taxon>Chitinophagales</taxon>
        <taxon>Chitinophagaceae</taxon>
        <taxon>Thermoflavifilum</taxon>
    </lineage>
</organism>
<evidence type="ECO:0000313" key="12">
    <source>
        <dbReference type="EMBL" id="PJJ76621.1"/>
    </source>
</evidence>
<accession>A0A2M9CXH8</accession>
<dbReference type="SUPFAM" id="SSF53383">
    <property type="entry name" value="PLP-dependent transferases"/>
    <property type="match status" value="1"/>
</dbReference>
<keyword evidence="9" id="KW-0411">Iron-sulfur</keyword>
<keyword evidence="13" id="KW-1185">Reference proteome</keyword>
<dbReference type="InterPro" id="IPR015422">
    <property type="entry name" value="PyrdxlP-dep_Trfase_small"/>
</dbReference>
<dbReference type="InterPro" id="IPR016454">
    <property type="entry name" value="Cysteine_dSase"/>
</dbReference>
<comment type="similarity">
    <text evidence="2">Belongs to the class-V pyridoxal-phosphate-dependent aminotransferase family. NifS/IscS subfamily.</text>
</comment>
<dbReference type="InterPro" id="IPR015421">
    <property type="entry name" value="PyrdxlP-dep_Trfase_major"/>
</dbReference>
<evidence type="ECO:0000256" key="3">
    <source>
        <dbReference type="ARBA" id="ARBA00012239"/>
    </source>
</evidence>
<gene>
    <name evidence="12" type="ORF">BXY57_2252</name>
</gene>
<dbReference type="Gene3D" id="3.40.640.10">
    <property type="entry name" value="Type I PLP-dependent aspartate aminotransferase-like (Major domain)"/>
    <property type="match status" value="1"/>
</dbReference>
<dbReference type="Gene3D" id="3.90.1150.10">
    <property type="entry name" value="Aspartate Aminotransferase, domain 1"/>
    <property type="match status" value="1"/>
</dbReference>
<dbReference type="FunFam" id="3.40.640.10:FF:000003">
    <property type="entry name" value="Cysteine desulfurase IscS"/>
    <property type="match status" value="1"/>
</dbReference>
<dbReference type="GO" id="GO:0031071">
    <property type="term" value="F:cysteine desulfurase activity"/>
    <property type="evidence" value="ECO:0007669"/>
    <property type="project" value="UniProtKB-EC"/>
</dbReference>
<sequence>MANRKPIYLDYCATTPCDPAVVEAMLPFFTTYFGNASSASHRYGWEAAEAVQIAREQVAKLIHASPDEILFTSGATEALNLAIQGLFTHYHAKGNHLITCTTEHHAVLDTMQFLEQYRGAKVTRLPVNANGRLDLEELENAITNQTILICLMYANNETGVLHPVRTIAEIAHKHGIPFLTDATQAAGILPIDVERDGMDLMAISAHKMYGPKGAGALYVRKRFQGRRLQLVPLLHGGGQEKGMRSGTLNVPAIVGFGKAAELALQYREAAYIRLQKLRDQLEEALRIAGCKIHVHAEPRLPHVTHVYTPGIPSRILIPALAAELALSAGSACSSATGQPSHVLKAMGLSDEEAFSSLRISVGRFTTEEELQHSIHLIGNAIQRFRQAD</sequence>
<dbReference type="PIRSF" id="PIRSF005572">
    <property type="entry name" value="NifS"/>
    <property type="match status" value="1"/>
</dbReference>
<dbReference type="GO" id="GO:0046872">
    <property type="term" value="F:metal ion binding"/>
    <property type="evidence" value="ECO:0007669"/>
    <property type="project" value="UniProtKB-KW"/>
</dbReference>
<comment type="catalytic activity">
    <reaction evidence="10">
        <text>(sulfur carrier)-H + L-cysteine = (sulfur carrier)-SH + L-alanine</text>
        <dbReference type="Rhea" id="RHEA:43892"/>
        <dbReference type="Rhea" id="RHEA-COMP:14737"/>
        <dbReference type="Rhea" id="RHEA-COMP:14739"/>
        <dbReference type="ChEBI" id="CHEBI:29917"/>
        <dbReference type="ChEBI" id="CHEBI:35235"/>
        <dbReference type="ChEBI" id="CHEBI:57972"/>
        <dbReference type="ChEBI" id="CHEBI:64428"/>
        <dbReference type="EC" id="2.8.1.7"/>
    </reaction>
</comment>
<dbReference type="RefSeq" id="WP_100315066.1">
    <property type="nucleotide sequence ID" value="NZ_PGFG01000001.1"/>
</dbReference>
<comment type="cofactor">
    <cofactor evidence="1">
        <name>pyridoxal 5'-phosphate</name>
        <dbReference type="ChEBI" id="CHEBI:597326"/>
    </cofactor>
</comment>
<evidence type="ECO:0000256" key="5">
    <source>
        <dbReference type="ARBA" id="ARBA00022714"/>
    </source>
</evidence>
<dbReference type="Proteomes" id="UP000230000">
    <property type="component" value="Unassembled WGS sequence"/>
</dbReference>
<dbReference type="AlphaFoldDB" id="A0A2M9CXH8"/>
<dbReference type="GO" id="GO:0051537">
    <property type="term" value="F:2 iron, 2 sulfur cluster binding"/>
    <property type="evidence" value="ECO:0007669"/>
    <property type="project" value="UniProtKB-KW"/>
</dbReference>
<evidence type="ECO:0000256" key="1">
    <source>
        <dbReference type="ARBA" id="ARBA00001933"/>
    </source>
</evidence>
<keyword evidence="7" id="KW-0663">Pyridoxal phosphate</keyword>
<name>A0A2M9CXH8_9BACT</name>
<keyword evidence="4" id="KW-0808">Transferase</keyword>
<dbReference type="PANTHER" id="PTHR11601:SF34">
    <property type="entry name" value="CYSTEINE DESULFURASE"/>
    <property type="match status" value="1"/>
</dbReference>
<reference evidence="12 13" key="1">
    <citation type="submission" date="2017-11" db="EMBL/GenBank/DDBJ databases">
        <title>Genomic Encyclopedia of Archaeal and Bacterial Type Strains, Phase II (KMG-II): From Individual Species to Whole Genera.</title>
        <authorList>
            <person name="Goeker M."/>
        </authorList>
    </citation>
    <scope>NUCLEOTIDE SEQUENCE [LARGE SCALE GENOMIC DNA]</scope>
    <source>
        <strain evidence="12 13">DSM 27268</strain>
    </source>
</reference>
<evidence type="ECO:0000256" key="9">
    <source>
        <dbReference type="ARBA" id="ARBA00023014"/>
    </source>
</evidence>
<evidence type="ECO:0000256" key="2">
    <source>
        <dbReference type="ARBA" id="ARBA00006490"/>
    </source>
</evidence>
<evidence type="ECO:0000313" key="13">
    <source>
        <dbReference type="Proteomes" id="UP000230000"/>
    </source>
</evidence>
<dbReference type="Pfam" id="PF00266">
    <property type="entry name" value="Aminotran_5"/>
    <property type="match status" value="1"/>
</dbReference>